<dbReference type="InterPro" id="IPR044528">
    <property type="entry name" value="POD-like_MBL-fold"/>
</dbReference>
<dbReference type="InterPro" id="IPR036866">
    <property type="entry name" value="RibonucZ/Hydroxyglut_hydro"/>
</dbReference>
<dbReference type="PANTHER" id="PTHR43084:SF1">
    <property type="entry name" value="PERSULFIDE DIOXYGENASE ETHE1, MITOCHONDRIAL"/>
    <property type="match status" value="1"/>
</dbReference>
<accession>A0ABT4M3Z0</accession>
<dbReference type="SMART" id="SM00849">
    <property type="entry name" value="Lactamase_B"/>
    <property type="match status" value="1"/>
</dbReference>
<dbReference type="EMBL" id="JAPWHE010000005">
    <property type="protein sequence ID" value="MCZ4330033.1"/>
    <property type="molecule type" value="Genomic_DNA"/>
</dbReference>
<evidence type="ECO:0000313" key="4">
    <source>
        <dbReference type="Proteomes" id="UP001068379"/>
    </source>
</evidence>
<dbReference type="Proteomes" id="UP001068379">
    <property type="component" value="Unassembled WGS sequence"/>
</dbReference>
<reference evidence="3" key="1">
    <citation type="submission" date="2022-12" db="EMBL/GenBank/DDBJ databases">
        <title>Bacterial isolates from different developmental stages of Nematostella vectensis.</title>
        <authorList>
            <person name="Fraune S."/>
        </authorList>
    </citation>
    <scope>NUCLEOTIDE SEQUENCE</scope>
    <source>
        <strain evidence="3">G21619-S1</strain>
    </source>
</reference>
<keyword evidence="1" id="KW-0479">Metal-binding</keyword>
<organism evidence="3 4">
    <name type="scientific">Castellaniella denitrificans</name>
    <dbReference type="NCBI Taxonomy" id="56119"/>
    <lineage>
        <taxon>Bacteria</taxon>
        <taxon>Pseudomonadati</taxon>
        <taxon>Pseudomonadota</taxon>
        <taxon>Betaproteobacteria</taxon>
        <taxon>Burkholderiales</taxon>
        <taxon>Alcaligenaceae</taxon>
        <taxon>Castellaniella</taxon>
    </lineage>
</organism>
<dbReference type="CDD" id="cd07724">
    <property type="entry name" value="POD-like_MBL-fold"/>
    <property type="match status" value="1"/>
</dbReference>
<sequence length="292" mass="32259">MPSCADIQAFFDEATHTVSYLVSDPQTCQAAIIDPVLDYDHASGKATTASADRILAAARTRKLRITWVLETHAHADHLSAAPYLKTRTHATVAIGERIRDVQRIFRPVFNLDDVPGDGSEFDRLFQDGDIFDLGSLPVEVLHTPGHTPACVSYRIGDAVFVGDTLFMPDYGTARADFPGGDARTLYRSIRRLLELPPHTRLFMCHDYKAPGRTAYAWESTVARQRHDNVHVHDGIGIEAFVEMRRQRDASLPAPTLLLPAIQVNIRAGRLPKAESNGVHYLKIPVSLATGQA</sequence>
<dbReference type="SUPFAM" id="SSF56281">
    <property type="entry name" value="Metallo-hydrolase/oxidoreductase"/>
    <property type="match status" value="1"/>
</dbReference>
<dbReference type="RefSeq" id="WP_269358306.1">
    <property type="nucleotide sequence ID" value="NZ_JAPWHE010000005.1"/>
</dbReference>
<evidence type="ECO:0000313" key="3">
    <source>
        <dbReference type="EMBL" id="MCZ4330033.1"/>
    </source>
</evidence>
<dbReference type="InterPro" id="IPR001279">
    <property type="entry name" value="Metallo-B-lactamas"/>
</dbReference>
<dbReference type="Gene3D" id="3.60.15.10">
    <property type="entry name" value="Ribonuclease Z/Hydroxyacylglutathione hydrolase-like"/>
    <property type="match status" value="1"/>
</dbReference>
<comment type="caution">
    <text evidence="3">The sequence shown here is derived from an EMBL/GenBank/DDBJ whole genome shotgun (WGS) entry which is preliminary data.</text>
</comment>
<dbReference type="Pfam" id="PF00753">
    <property type="entry name" value="Lactamase_B"/>
    <property type="match status" value="1"/>
</dbReference>
<dbReference type="InterPro" id="IPR051682">
    <property type="entry name" value="Mito_Persulfide_Diox"/>
</dbReference>
<evidence type="ECO:0000256" key="1">
    <source>
        <dbReference type="ARBA" id="ARBA00022723"/>
    </source>
</evidence>
<gene>
    <name evidence="3" type="ORF">O4H32_08730</name>
</gene>
<name>A0ABT4M3Z0_9BURK</name>
<evidence type="ECO:0000259" key="2">
    <source>
        <dbReference type="SMART" id="SM00849"/>
    </source>
</evidence>
<protein>
    <submittedName>
        <fullName evidence="3">MBL fold metallo-hydrolase</fullName>
    </submittedName>
</protein>
<keyword evidence="4" id="KW-1185">Reference proteome</keyword>
<proteinExistence type="predicted"/>
<dbReference type="PANTHER" id="PTHR43084">
    <property type="entry name" value="PERSULFIDE DIOXYGENASE ETHE1"/>
    <property type="match status" value="1"/>
</dbReference>
<feature type="domain" description="Metallo-beta-lactamase" evidence="2">
    <location>
        <begin position="16"/>
        <end position="205"/>
    </location>
</feature>